<evidence type="ECO:0000259" key="1">
    <source>
        <dbReference type="Pfam" id="PF09992"/>
    </source>
</evidence>
<feature type="domain" description="Phosphodiester glycosidase" evidence="1">
    <location>
        <begin position="301"/>
        <end position="470"/>
    </location>
</feature>
<protein>
    <submittedName>
        <fullName evidence="2">DUF4998 domain-containing protein</fullName>
    </submittedName>
</protein>
<reference evidence="2 3" key="1">
    <citation type="submission" date="2024-04" db="EMBL/GenBank/DDBJ databases">
        <title>Albibacterium profundi sp. nov., isolated from sediment of the Challenger Deep of Mariana Trench.</title>
        <authorList>
            <person name="Wang Y."/>
        </authorList>
    </citation>
    <scope>NUCLEOTIDE SEQUENCE [LARGE SCALE GENOMIC DNA]</scope>
    <source>
        <strain evidence="2 3">RHL897</strain>
    </source>
</reference>
<dbReference type="Proteomes" id="UP001580928">
    <property type="component" value="Unassembled WGS sequence"/>
</dbReference>
<name>A0ABV5CAS9_9SPHI</name>
<accession>A0ABV5CAS9</accession>
<evidence type="ECO:0000313" key="2">
    <source>
        <dbReference type="EMBL" id="MFB5944614.1"/>
    </source>
</evidence>
<comment type="caution">
    <text evidence="2">The sequence shown here is derived from an EMBL/GenBank/DDBJ whole genome shotgun (WGS) entry which is preliminary data.</text>
</comment>
<gene>
    <name evidence="2" type="ORF">WKR92_02085</name>
</gene>
<keyword evidence="3" id="KW-1185">Reference proteome</keyword>
<dbReference type="PANTHER" id="PTHR40446">
    <property type="entry name" value="N-ACETYLGLUCOSAMINE-1-PHOSPHODIESTER ALPHA-N-ACETYLGLUCOSAMINIDASE"/>
    <property type="match status" value="1"/>
</dbReference>
<sequence length="471" mass="52938">MKVISIRHMFSLLIYFLLTPSLLGCDKKEVAGDKEDIEIDIPNADSLLAHSGNQRMEISWIPSADNQASTYEVIWYSQGDRGSIRNSVPRADNDKRVRVLLDEMKEGNYLVDLYLYDEEGNVSPKSSTGATVYGPEYQSGIEQNSFKDSRVLKNGIELSWSISRQDLLRTEVRYTDSEGNAVVHFVSGTSTLDTLKGTNSTQAFEYRSAYLPDATSIDTFYTDYQTAQVGPSYSYQLKYDEVSETYYYLTKIHHRDQSGQLIKLQLAHTVKEEGETVRQFAERTNSKLAFNASTQVKFKGNKMKNNVPSTVAIVDGEIINNEPRDNRYTLGIKDNNELFVFEPGTTAEEILATGTKNAVTAFVPLILDYERVSDKILGYVGNLAVKHPRQVIAQLENLDIVFLTTGGRGFGGKGMTGEELIQILKDLNVKFAYNLDGGGSTSLVVDQKFINWKIDKNGTQERKRPTFLYVE</sequence>
<evidence type="ECO:0000313" key="3">
    <source>
        <dbReference type="Proteomes" id="UP001580928"/>
    </source>
</evidence>
<dbReference type="EMBL" id="JBBVGT010000002">
    <property type="protein sequence ID" value="MFB5944614.1"/>
    <property type="molecule type" value="Genomic_DNA"/>
</dbReference>
<proteinExistence type="predicted"/>
<dbReference type="InterPro" id="IPR018711">
    <property type="entry name" value="NAGPA"/>
</dbReference>
<dbReference type="Pfam" id="PF09992">
    <property type="entry name" value="NAGPA"/>
    <property type="match status" value="1"/>
</dbReference>
<dbReference type="PANTHER" id="PTHR40446:SF2">
    <property type="entry name" value="N-ACETYLGLUCOSAMINE-1-PHOSPHODIESTER ALPHA-N-ACETYLGLUCOSAMINIDASE"/>
    <property type="match status" value="1"/>
</dbReference>
<dbReference type="RefSeq" id="WP_375556178.1">
    <property type="nucleotide sequence ID" value="NZ_JBBVGT010000002.1"/>
</dbReference>
<organism evidence="2 3">
    <name type="scientific">Albibacterium profundi</name>
    <dbReference type="NCBI Taxonomy" id="3134906"/>
    <lineage>
        <taxon>Bacteria</taxon>
        <taxon>Pseudomonadati</taxon>
        <taxon>Bacteroidota</taxon>
        <taxon>Sphingobacteriia</taxon>
        <taxon>Sphingobacteriales</taxon>
        <taxon>Sphingobacteriaceae</taxon>
        <taxon>Albibacterium</taxon>
    </lineage>
</organism>
<dbReference type="Pfam" id="PF16389">
    <property type="entry name" value="DUF4998"/>
    <property type="match status" value="1"/>
</dbReference>
<dbReference type="PROSITE" id="PS51257">
    <property type="entry name" value="PROKAR_LIPOPROTEIN"/>
    <property type="match status" value="1"/>
</dbReference>